<gene>
    <name evidence="1" type="ORF">AVDCRST_MAG51-2466</name>
</gene>
<sequence>MGVVQEEWCLNPTEKLALWGAAHAAARDADRAVARQGGKQSGELRQRAELLRERADRLHREVYTELGSKSERAARS</sequence>
<protein>
    <submittedName>
        <fullName evidence="1">Uncharacterized protein</fullName>
    </submittedName>
</protein>
<reference evidence="1" key="1">
    <citation type="submission" date="2020-02" db="EMBL/GenBank/DDBJ databases">
        <authorList>
            <person name="Meier V. D."/>
        </authorList>
    </citation>
    <scope>NUCLEOTIDE SEQUENCE</scope>
    <source>
        <strain evidence="1">AVDCRST_MAG51</strain>
    </source>
</reference>
<accession>A0A6J4PZX2</accession>
<dbReference type="AlphaFoldDB" id="A0A6J4PZX2"/>
<name>A0A6J4PZX2_9BURK</name>
<proteinExistence type="predicted"/>
<evidence type="ECO:0000313" key="1">
    <source>
        <dbReference type="EMBL" id="CAA9428479.1"/>
    </source>
</evidence>
<dbReference type="EMBL" id="CADCUX010000529">
    <property type="protein sequence ID" value="CAA9428479.1"/>
    <property type="molecule type" value="Genomic_DNA"/>
</dbReference>
<organism evidence="1">
    <name type="scientific">uncultured Ramlibacter sp</name>
    <dbReference type="NCBI Taxonomy" id="260755"/>
    <lineage>
        <taxon>Bacteria</taxon>
        <taxon>Pseudomonadati</taxon>
        <taxon>Pseudomonadota</taxon>
        <taxon>Betaproteobacteria</taxon>
        <taxon>Burkholderiales</taxon>
        <taxon>Comamonadaceae</taxon>
        <taxon>Ramlibacter</taxon>
        <taxon>environmental samples</taxon>
    </lineage>
</organism>